<evidence type="ECO:0008006" key="3">
    <source>
        <dbReference type="Google" id="ProtNLM"/>
    </source>
</evidence>
<protein>
    <recommendedName>
        <fullName evidence="3">Beta-barrel porin 2</fullName>
    </recommendedName>
</protein>
<gene>
    <name evidence="1" type="ORF">GGR89_000922</name>
</gene>
<organism evidence="1 2">
    <name type="scientific">Sphingomonas trueperi</name>
    <dbReference type="NCBI Taxonomy" id="53317"/>
    <lineage>
        <taxon>Bacteria</taxon>
        <taxon>Pseudomonadati</taxon>
        <taxon>Pseudomonadota</taxon>
        <taxon>Alphaproteobacteria</taxon>
        <taxon>Sphingomonadales</taxon>
        <taxon>Sphingomonadaceae</taxon>
        <taxon>Sphingomonas</taxon>
    </lineage>
</organism>
<accession>A0A7X5XWF1</accession>
<dbReference type="SUPFAM" id="SSF56935">
    <property type="entry name" value="Porins"/>
    <property type="match status" value="1"/>
</dbReference>
<name>A0A7X5XWF1_9SPHN</name>
<dbReference type="AlphaFoldDB" id="A0A7X5XWF1"/>
<reference evidence="1 2" key="1">
    <citation type="submission" date="2020-03" db="EMBL/GenBank/DDBJ databases">
        <title>Genomic Encyclopedia of Type Strains, Phase IV (KMG-IV): sequencing the most valuable type-strain genomes for metagenomic binning, comparative biology and taxonomic classification.</title>
        <authorList>
            <person name="Goeker M."/>
        </authorList>
    </citation>
    <scope>NUCLEOTIDE SEQUENCE [LARGE SCALE GENOMIC DNA]</scope>
    <source>
        <strain evidence="1 2">DSM 7225</strain>
    </source>
</reference>
<keyword evidence="2" id="KW-1185">Reference proteome</keyword>
<evidence type="ECO:0000313" key="1">
    <source>
        <dbReference type="EMBL" id="NJB96622.1"/>
    </source>
</evidence>
<dbReference type="EMBL" id="JAATJB010000002">
    <property type="protein sequence ID" value="NJB96622.1"/>
    <property type="molecule type" value="Genomic_DNA"/>
</dbReference>
<proteinExistence type="predicted"/>
<dbReference type="Proteomes" id="UP000531251">
    <property type="component" value="Unassembled WGS sequence"/>
</dbReference>
<evidence type="ECO:0000313" key="2">
    <source>
        <dbReference type="Proteomes" id="UP000531251"/>
    </source>
</evidence>
<comment type="caution">
    <text evidence="1">The sequence shown here is derived from an EMBL/GenBank/DDBJ whole genome shotgun (WGS) entry which is preliminary data.</text>
</comment>
<sequence>MAQRTAFTPRPNTSGRQIDVRASAMIEYNDNVVVSDPRISGRGDGTDDVLAAPSLDLNIVLPRATGTTYLAGSVGYRFYSKYTNLNRENISLTGGADQRLASCLVHGEIGYQSRISDLSSLYVLDSPDAFRNTEESRRYSADVGCGGPYGLRPTLGYSRTEVRNSQVTRKYADSDMDTFTAQLGLQSPSLGTISVFGRYSDSTYVHRPAPAGGGEDGIKSYAAGVQLERSVSSRLNFRGSVNYTKVDPKLSGTDSFSGVGFDLSALYNADLFTVQLVGSRAAQPSVLYFVSYEIMTNLGATITHDLTPRTKLSVFANKTWRDYASSNRFVGAPISGNDNMLSLGANASYDATRRIRFVLGAGYDERTSNLRLFKYHAKRVNLTASLAL</sequence>
<dbReference type="Pfam" id="PF10082">
    <property type="entry name" value="BBP2_2"/>
    <property type="match status" value="1"/>
</dbReference>
<dbReference type="RefSeq" id="WP_125975767.1">
    <property type="nucleotide sequence ID" value="NZ_BAAADY010000017.1"/>
</dbReference>
<dbReference type="InterPro" id="IPR018759">
    <property type="entry name" value="BBP2_2"/>
</dbReference>